<feature type="transmembrane region" description="Helical" evidence="1">
    <location>
        <begin position="7"/>
        <end position="31"/>
    </location>
</feature>
<dbReference type="RefSeq" id="WP_162424020.1">
    <property type="nucleotide sequence ID" value="NZ_WVIE01000016.1"/>
</dbReference>
<evidence type="ECO:0000256" key="1">
    <source>
        <dbReference type="SAM" id="Phobius"/>
    </source>
</evidence>
<gene>
    <name evidence="2" type="ORF">GS601_14535</name>
</gene>
<evidence type="ECO:0000313" key="3">
    <source>
        <dbReference type="Proteomes" id="UP000646053"/>
    </source>
</evidence>
<feature type="transmembrane region" description="Helical" evidence="1">
    <location>
        <begin position="43"/>
        <end position="65"/>
    </location>
</feature>
<sequence>MNSLPSSAAAFIASLKLGIWILCIPAWLFGIVERGATAIADHFLSIADVIQILIAAFFLVCWLLLKPDLKPKKHRSVTEQ</sequence>
<dbReference type="EMBL" id="WVIE01000016">
    <property type="protein sequence ID" value="NDJ18496.1"/>
    <property type="molecule type" value="Genomic_DNA"/>
</dbReference>
<keyword evidence="1" id="KW-1133">Transmembrane helix</keyword>
<keyword evidence="1" id="KW-0472">Membrane</keyword>
<dbReference type="AlphaFoldDB" id="A0A8J7Z5F3"/>
<comment type="caution">
    <text evidence="2">The sequence shown here is derived from an EMBL/GenBank/DDBJ whole genome shotgun (WGS) entry which is preliminary data.</text>
</comment>
<proteinExistence type="predicted"/>
<name>A0A8J7Z5F3_9CYAN</name>
<evidence type="ECO:0000313" key="2">
    <source>
        <dbReference type="EMBL" id="NDJ18496.1"/>
    </source>
</evidence>
<keyword evidence="3" id="KW-1185">Reference proteome</keyword>
<dbReference type="Proteomes" id="UP000646053">
    <property type="component" value="Unassembled WGS sequence"/>
</dbReference>
<organism evidence="2 3">
    <name type="scientific">Myxacorys almedinensis A</name>
    <dbReference type="NCBI Taxonomy" id="2690445"/>
    <lineage>
        <taxon>Bacteria</taxon>
        <taxon>Bacillati</taxon>
        <taxon>Cyanobacteriota</taxon>
        <taxon>Cyanophyceae</taxon>
        <taxon>Leptolyngbyales</taxon>
        <taxon>Leptolyngbyaceae</taxon>
        <taxon>Myxacorys</taxon>
        <taxon>Myxacorys almedinensis</taxon>
    </lineage>
</organism>
<protein>
    <submittedName>
        <fullName evidence="2">Uncharacterized protein</fullName>
    </submittedName>
</protein>
<reference evidence="2" key="1">
    <citation type="submission" date="2019-12" db="EMBL/GenBank/DDBJ databases">
        <title>High-Quality draft genome sequences of three cyanobacteria isolated from the limestone walls of the Old Cathedral of Coimbra.</title>
        <authorList>
            <person name="Tiago I."/>
            <person name="Soares F."/>
            <person name="Portugal A."/>
        </authorList>
    </citation>
    <scope>NUCLEOTIDE SEQUENCE</scope>
    <source>
        <strain evidence="2">A</strain>
    </source>
</reference>
<keyword evidence="1" id="KW-0812">Transmembrane</keyword>
<accession>A0A8J7Z5F3</accession>